<dbReference type="EMBL" id="AORC01000015">
    <property type="protein sequence ID" value="EYT48426.1"/>
    <property type="molecule type" value="Genomic_DNA"/>
</dbReference>
<dbReference type="HOGENOM" id="CLU_177796_0_0_11"/>
<evidence type="ECO:0000313" key="1">
    <source>
        <dbReference type="EMBL" id="EYT48426.1"/>
    </source>
</evidence>
<sequence>MDPDEGREVASEIQQAGEKILEFFDQATSTVTSVEWIGPDYDAYVDDWNGFVSGALNGLVEALTAKSNELKTHADQQDSTSNAV</sequence>
<evidence type="ECO:0000313" key="2">
    <source>
        <dbReference type="Proteomes" id="UP000019754"/>
    </source>
</evidence>
<comment type="caution">
    <text evidence="1">The sequence shown here is derived from an EMBL/GenBank/DDBJ whole genome shotgun (WGS) entry which is preliminary data.</text>
</comment>
<keyword evidence="2" id="KW-1185">Reference proteome</keyword>
<evidence type="ECO:0008006" key="3">
    <source>
        <dbReference type="Google" id="ProtNLM"/>
    </source>
</evidence>
<dbReference type="Gene3D" id="1.10.287.1060">
    <property type="entry name" value="ESAT-6-like"/>
    <property type="match status" value="1"/>
</dbReference>
<gene>
    <name evidence="1" type="ORF">D641_0112385</name>
</gene>
<protein>
    <recommendedName>
        <fullName evidence="3">WXG100 family type VII secretion target</fullName>
    </recommendedName>
</protein>
<dbReference type="OrthoDB" id="5244663at2"/>
<proteinExistence type="predicted"/>
<dbReference type="AlphaFoldDB" id="A0A022KV51"/>
<dbReference type="Proteomes" id="UP000019754">
    <property type="component" value="Unassembled WGS sequence"/>
</dbReference>
<name>A0A022KV51_9MICO</name>
<accession>A0A022KV51</accession>
<reference evidence="1 2" key="1">
    <citation type="journal article" date="2013" name="Genome Announc.">
        <title>Draft genome sequence of an Actinobacterium, Brachybacterium muris strain UCD-AY4.</title>
        <authorList>
            <person name="Lo J.R."/>
            <person name="Lang J.M."/>
            <person name="Darling A.E."/>
            <person name="Eisen J.A."/>
            <person name="Coil D.A."/>
        </authorList>
    </citation>
    <scope>NUCLEOTIDE SEQUENCE [LARGE SCALE GENOMIC DNA]</scope>
    <source>
        <strain evidence="1 2">UCD-AY4</strain>
    </source>
</reference>
<organism evidence="1 2">
    <name type="scientific">Brachybacterium muris UCD-AY4</name>
    <dbReference type="NCBI Taxonomy" id="1249481"/>
    <lineage>
        <taxon>Bacteria</taxon>
        <taxon>Bacillati</taxon>
        <taxon>Actinomycetota</taxon>
        <taxon>Actinomycetes</taxon>
        <taxon>Micrococcales</taxon>
        <taxon>Dermabacteraceae</taxon>
        <taxon>Brachybacterium</taxon>
    </lineage>
</organism>